<evidence type="ECO:0000256" key="1">
    <source>
        <dbReference type="SAM" id="MobiDB-lite"/>
    </source>
</evidence>
<accession>A0A1G8JWS0</accession>
<reference evidence="3" key="1">
    <citation type="submission" date="2016-10" db="EMBL/GenBank/DDBJ databases">
        <authorList>
            <person name="Varghese N."/>
            <person name="Submissions S."/>
        </authorList>
    </citation>
    <scope>NUCLEOTIDE SEQUENCE [LARGE SCALE GENOMIC DNA]</scope>
    <source>
        <strain evidence="3">DSM 17071</strain>
    </source>
</reference>
<evidence type="ECO:0000313" key="3">
    <source>
        <dbReference type="Proteomes" id="UP000198869"/>
    </source>
</evidence>
<dbReference type="STRING" id="311334.SAMN05421846_106225"/>
<organism evidence="2 3">
    <name type="scientific">Chryseobacterium taeanense</name>
    <dbReference type="NCBI Taxonomy" id="311334"/>
    <lineage>
        <taxon>Bacteria</taxon>
        <taxon>Pseudomonadati</taxon>
        <taxon>Bacteroidota</taxon>
        <taxon>Flavobacteriia</taxon>
        <taxon>Flavobacteriales</taxon>
        <taxon>Weeksellaceae</taxon>
        <taxon>Chryseobacterium group</taxon>
        <taxon>Chryseobacterium</taxon>
    </lineage>
</organism>
<feature type="compositionally biased region" description="Basic and acidic residues" evidence="1">
    <location>
        <begin position="34"/>
        <end position="52"/>
    </location>
</feature>
<keyword evidence="3" id="KW-1185">Reference proteome</keyword>
<dbReference type="OrthoDB" id="9878394at2"/>
<dbReference type="Proteomes" id="UP000198869">
    <property type="component" value="Unassembled WGS sequence"/>
</dbReference>
<evidence type="ECO:0000313" key="2">
    <source>
        <dbReference type="EMBL" id="SDI35040.1"/>
    </source>
</evidence>
<feature type="compositionally biased region" description="Polar residues" evidence="1">
    <location>
        <begin position="68"/>
        <end position="78"/>
    </location>
</feature>
<sequence>MKKHFQIAILVMIFIPILNSCRQDDNSNESTTEDLIKINKKNSETSKSDTIDKIPPTDPPVKDGQQWKLKNNYHSSEV</sequence>
<gene>
    <name evidence="2" type="ORF">SAMN05421846_106225</name>
</gene>
<protein>
    <submittedName>
        <fullName evidence="2">Uncharacterized protein</fullName>
    </submittedName>
</protein>
<dbReference type="AlphaFoldDB" id="A0A1G8JWS0"/>
<feature type="region of interest" description="Disordered" evidence="1">
    <location>
        <begin position="23"/>
        <end position="78"/>
    </location>
</feature>
<proteinExistence type="predicted"/>
<dbReference type="RefSeq" id="WP_139164619.1">
    <property type="nucleotide sequence ID" value="NZ_FNDW01000006.1"/>
</dbReference>
<dbReference type="EMBL" id="FNDW01000006">
    <property type="protein sequence ID" value="SDI35040.1"/>
    <property type="molecule type" value="Genomic_DNA"/>
</dbReference>
<name>A0A1G8JWS0_9FLAO</name>